<feature type="domain" description="Mannosylglycerate hydrolase MGH1-like glycoside hydrolase" evidence="2">
    <location>
        <begin position="734"/>
        <end position="903"/>
    </location>
</feature>
<evidence type="ECO:0000313" key="4">
    <source>
        <dbReference type="Proteomes" id="UP001157440"/>
    </source>
</evidence>
<organism evidence="3 4">
    <name type="scientific">Methylobacterium tardum</name>
    <dbReference type="NCBI Taxonomy" id="374432"/>
    <lineage>
        <taxon>Bacteria</taxon>
        <taxon>Pseudomonadati</taxon>
        <taxon>Pseudomonadota</taxon>
        <taxon>Alphaproteobacteria</taxon>
        <taxon>Hyphomicrobiales</taxon>
        <taxon>Methylobacteriaceae</taxon>
        <taxon>Methylobacterium</taxon>
    </lineage>
</organism>
<evidence type="ECO:0000256" key="1">
    <source>
        <dbReference type="SAM" id="MobiDB-lite"/>
    </source>
</evidence>
<dbReference type="Gene3D" id="1.50.10.10">
    <property type="match status" value="2"/>
</dbReference>
<evidence type="ECO:0000259" key="2">
    <source>
        <dbReference type="Pfam" id="PF22422"/>
    </source>
</evidence>
<feature type="domain" description="Mannosylglycerate hydrolase MGH1-like glycoside hydrolase" evidence="2">
    <location>
        <begin position="460"/>
        <end position="564"/>
    </location>
</feature>
<gene>
    <name evidence="3" type="ORF">GCM10007890_23790</name>
</gene>
<proteinExistence type="predicted"/>
<comment type="caution">
    <text evidence="3">The sequence shown here is derived from an EMBL/GenBank/DDBJ whole genome shotgun (WGS) entry which is preliminary data.</text>
</comment>
<dbReference type="GO" id="GO:0004573">
    <property type="term" value="F:Glc3Man9GlcNAc2 oligosaccharide glucosidase activity"/>
    <property type="evidence" value="ECO:0007669"/>
    <property type="project" value="InterPro"/>
</dbReference>
<reference evidence="4" key="1">
    <citation type="journal article" date="2019" name="Int. J. Syst. Evol. Microbiol.">
        <title>The Global Catalogue of Microorganisms (GCM) 10K type strain sequencing project: providing services to taxonomists for standard genome sequencing and annotation.</title>
        <authorList>
            <consortium name="The Broad Institute Genomics Platform"/>
            <consortium name="The Broad Institute Genome Sequencing Center for Infectious Disease"/>
            <person name="Wu L."/>
            <person name="Ma J."/>
        </authorList>
    </citation>
    <scope>NUCLEOTIDE SEQUENCE [LARGE SCALE GENOMIC DNA]</scope>
    <source>
        <strain evidence="4">NBRC 103632</strain>
    </source>
</reference>
<dbReference type="InterPro" id="IPR012341">
    <property type="entry name" value="6hp_glycosidase-like_sf"/>
</dbReference>
<dbReference type="PANTHER" id="PTHR10412">
    <property type="entry name" value="MANNOSYL-OLIGOSACCHARIDE GLUCOSIDASE"/>
    <property type="match status" value="1"/>
</dbReference>
<dbReference type="InterPro" id="IPR008928">
    <property type="entry name" value="6-hairpin_glycosidase_sf"/>
</dbReference>
<dbReference type="GO" id="GO:0009311">
    <property type="term" value="P:oligosaccharide metabolic process"/>
    <property type="evidence" value="ECO:0007669"/>
    <property type="project" value="InterPro"/>
</dbReference>
<accession>A0AA37TIM4</accession>
<dbReference type="Proteomes" id="UP001157440">
    <property type="component" value="Unassembled WGS sequence"/>
</dbReference>
<sequence>MMHPAGVAVAARETDDRFAHAQPALRPIPAPGTRLMEPPEDGSVAWAERRRIAEQGRGDRAWSLWGPYLSERQWGTVREDYSSDGDAWRALTHEEARSRAYRWGEDGLAGICDERGGLNLALALWNGRDRILKERLFGLTNQEGNHGEDVKEVYHYLDAVPSHAYLRMLYRYPQGAFPYEDLVRENLARGRDQPEYEIDETGIFAGDRFFDVTVEYAKADADDIHAVITALNRGPEAADLHVVPLLWFRNTWSWQAGQARPRIARAPDGGVVCTHERLGPYRLAFDGAPDLLFCENDTNLRRHGGQPDAPGPFKDGLHAAIVEGDAAAVRRDAGTKLGLHYALRMEPGASARIRLRLSAGARIRAVDGDGSTIRQRRAEADAFYEELQDGIADPDARAIFRQAAAGLIWSKQLYCYDVRRWLAGDPLQPGPPRGRDGGRNSQWQHFAAADVLSMPDTWEYPWFAAWDLAFHCLPLALLDPGFAKKQLLLLTREWYMHPNGQLPAYEWEFGDANPPVHAWAAYRVFEIDRDRRGGRGDIAFLEGVFHKLLINFTWWVNRKDAQGRNVFQGGFLGLDNVGVFDRSRPPPGFGVVHQADGTAWMAMYALNMMRIALELALHNDVYESTASKFFEHFLLIAEAMTDMGGEGFGLWDEADEFYYDEVDIPGGGMLPLRVRSMVGLVPLFAVEVIEPSVLQRLPDFARRLNWVLENRPHLARLVSRWTEGGVKDRKLLSLLRGHRMKALLRRMLDEAEFLSPYGVRSLSKVHRDAPYVLNELGASFTVRYDPADSTSNMFGGNSNWRGPVWMPMNYLIVEALRRFHTYYGDDFLVEYPTGSGAQCTLSAIADALEDRLIALFARDPEGRRPALGDRAPSLTAPGAEEALLFHEFFDGDTGRGLGASHQTGWTALILTLLRDRARSREAPC</sequence>
<dbReference type="SUPFAM" id="SSF48208">
    <property type="entry name" value="Six-hairpin glycosidases"/>
    <property type="match status" value="1"/>
</dbReference>
<name>A0AA37TIM4_9HYPH</name>
<dbReference type="AlphaFoldDB" id="A0AA37TIM4"/>
<evidence type="ECO:0000313" key="3">
    <source>
        <dbReference type="EMBL" id="GLS70366.1"/>
    </source>
</evidence>
<dbReference type="InterPro" id="IPR054491">
    <property type="entry name" value="MGH1-like_GH"/>
</dbReference>
<dbReference type="PANTHER" id="PTHR10412:SF10">
    <property type="entry name" value="GLYCOSYL HYDROLASE FAMILY 63 C-TERMINAL DOMAIN-CONTAINING PROTEIN"/>
    <property type="match status" value="1"/>
</dbReference>
<dbReference type="Pfam" id="PF22422">
    <property type="entry name" value="MGH1-like_GH"/>
    <property type="match status" value="2"/>
</dbReference>
<dbReference type="EMBL" id="BSPL01000014">
    <property type="protein sequence ID" value="GLS70366.1"/>
    <property type="molecule type" value="Genomic_DNA"/>
</dbReference>
<dbReference type="InterPro" id="IPR004888">
    <property type="entry name" value="Glycoside_hydrolase_63"/>
</dbReference>
<keyword evidence="4" id="KW-1185">Reference proteome</keyword>
<protein>
    <submittedName>
        <fullName evidence="3">Glucosidase</fullName>
    </submittedName>
</protein>
<feature type="region of interest" description="Disordered" evidence="1">
    <location>
        <begin position="1"/>
        <end position="39"/>
    </location>
</feature>